<protein>
    <submittedName>
        <fullName evidence="1">Uu.00g006890.m01.CDS01</fullName>
    </submittedName>
</protein>
<keyword evidence="2" id="KW-1185">Reference proteome</keyword>
<evidence type="ECO:0000313" key="1">
    <source>
        <dbReference type="EMBL" id="CAJ2506559.1"/>
    </source>
</evidence>
<dbReference type="EMBL" id="CAUWAG010000008">
    <property type="protein sequence ID" value="CAJ2506559.1"/>
    <property type="molecule type" value="Genomic_DNA"/>
</dbReference>
<sequence length="148" mass="16158">MVGQRPSSDNAKEFKLSIPTGELIVQLCLPLTQAVVDMVDPLFDLRASLVLRKPVPRLYKNAVDLPSHPFHAWSLEWQLLSASSNSSSSDWYSDALVASIFAHISRSSAVVPASVKSFEKDGSVAPLTSTSYRCTLSANLVSKTSHHF</sequence>
<dbReference type="Proteomes" id="UP001295740">
    <property type="component" value="Unassembled WGS sequence"/>
</dbReference>
<accession>A0AAI8VKF1</accession>
<gene>
    <name evidence="1" type="ORF">KHLLAP_LOCUS7027</name>
</gene>
<evidence type="ECO:0000313" key="2">
    <source>
        <dbReference type="Proteomes" id="UP001295740"/>
    </source>
</evidence>
<name>A0AAI8VKF1_9PEZI</name>
<comment type="caution">
    <text evidence="1">The sequence shown here is derived from an EMBL/GenBank/DDBJ whole genome shotgun (WGS) entry which is preliminary data.</text>
</comment>
<dbReference type="AlphaFoldDB" id="A0AAI8VKF1"/>
<reference evidence="1" key="1">
    <citation type="submission" date="2023-10" db="EMBL/GenBank/DDBJ databases">
        <authorList>
            <person name="Hackl T."/>
        </authorList>
    </citation>
    <scope>NUCLEOTIDE SEQUENCE</scope>
</reference>
<organism evidence="1 2">
    <name type="scientific">Anthostomella pinea</name>
    <dbReference type="NCBI Taxonomy" id="933095"/>
    <lineage>
        <taxon>Eukaryota</taxon>
        <taxon>Fungi</taxon>
        <taxon>Dikarya</taxon>
        <taxon>Ascomycota</taxon>
        <taxon>Pezizomycotina</taxon>
        <taxon>Sordariomycetes</taxon>
        <taxon>Xylariomycetidae</taxon>
        <taxon>Xylariales</taxon>
        <taxon>Xylariaceae</taxon>
        <taxon>Anthostomella</taxon>
    </lineage>
</organism>
<proteinExistence type="predicted"/>